<evidence type="ECO:0000256" key="5">
    <source>
        <dbReference type="ARBA" id="ARBA00022692"/>
    </source>
</evidence>
<comment type="catalytic activity">
    <reaction evidence="11">
        <text>a very-long-chain acyl-CoA + malonyl-CoA + H(+) = a very-long-chain 3-oxoacyl-CoA + CO2 + CoA</text>
        <dbReference type="Rhea" id="RHEA:32727"/>
        <dbReference type="ChEBI" id="CHEBI:15378"/>
        <dbReference type="ChEBI" id="CHEBI:16526"/>
        <dbReference type="ChEBI" id="CHEBI:57287"/>
        <dbReference type="ChEBI" id="CHEBI:57384"/>
        <dbReference type="ChEBI" id="CHEBI:90725"/>
        <dbReference type="ChEBI" id="CHEBI:90736"/>
        <dbReference type="EC" id="2.3.1.199"/>
    </reaction>
</comment>
<keyword evidence="8 12" id="KW-0443">Lipid metabolism</keyword>
<accession>A0A507DSV1</accession>
<evidence type="ECO:0000313" key="13">
    <source>
        <dbReference type="EMBL" id="TPX54315.1"/>
    </source>
</evidence>
<dbReference type="GO" id="GO:0005789">
    <property type="term" value="C:endoplasmic reticulum membrane"/>
    <property type="evidence" value="ECO:0007669"/>
    <property type="project" value="TreeGrafter"/>
</dbReference>
<dbReference type="GO" id="GO:0042761">
    <property type="term" value="P:very long-chain fatty acid biosynthetic process"/>
    <property type="evidence" value="ECO:0007669"/>
    <property type="project" value="TreeGrafter"/>
</dbReference>
<evidence type="ECO:0000256" key="10">
    <source>
        <dbReference type="ARBA" id="ARBA00023160"/>
    </source>
</evidence>
<dbReference type="GO" id="GO:0034625">
    <property type="term" value="P:fatty acid elongation, monounsaturated fatty acid"/>
    <property type="evidence" value="ECO:0007669"/>
    <property type="project" value="TreeGrafter"/>
</dbReference>
<feature type="transmembrane region" description="Helical" evidence="12">
    <location>
        <begin position="197"/>
        <end position="219"/>
    </location>
</feature>
<dbReference type="PROSITE" id="PS01188">
    <property type="entry name" value="ELO"/>
    <property type="match status" value="1"/>
</dbReference>
<evidence type="ECO:0000256" key="8">
    <source>
        <dbReference type="ARBA" id="ARBA00023098"/>
    </source>
</evidence>
<sequence length="270" mass="31001">MHDEPLPVTAWSQLWSPKDFTWVYGVTPFTSRNTIVTAWALYFSTILILKRYMRDRAAFTLRKATALHNLFLCLASFFIFAGVIRYTYARAQTRGIDEVFCTTDTTSLSGPLTWFLYIYYLSKFYELLDTVILVLKKKPVIFLHWYHHAIVIVMVWSWLQYGIVFSVLGTIANAGVHVFMYYYYFRTSLGGIVWFKRYLTGLQIVQFSASFILSIPYVYYHLTKGCGGGPAFIFSMAVNASFLVLFINFYKGAYGKSKTPAVGPAKKKAS</sequence>
<feature type="transmembrane region" description="Helical" evidence="12">
    <location>
        <begin position="70"/>
        <end position="88"/>
    </location>
</feature>
<evidence type="ECO:0000313" key="14">
    <source>
        <dbReference type="Proteomes" id="UP000318582"/>
    </source>
</evidence>
<evidence type="ECO:0000256" key="9">
    <source>
        <dbReference type="ARBA" id="ARBA00023136"/>
    </source>
</evidence>
<dbReference type="GO" id="GO:0034626">
    <property type="term" value="P:fatty acid elongation, polyunsaturated fatty acid"/>
    <property type="evidence" value="ECO:0007669"/>
    <property type="project" value="TreeGrafter"/>
</dbReference>
<keyword evidence="10 12" id="KW-0275">Fatty acid biosynthesis</keyword>
<evidence type="ECO:0000256" key="2">
    <source>
        <dbReference type="ARBA" id="ARBA00007263"/>
    </source>
</evidence>
<evidence type="ECO:0000256" key="11">
    <source>
        <dbReference type="ARBA" id="ARBA00047375"/>
    </source>
</evidence>
<dbReference type="STRING" id="109895.A0A507DSV1"/>
<dbReference type="EMBL" id="QEAQ01000160">
    <property type="protein sequence ID" value="TPX54315.1"/>
    <property type="molecule type" value="Genomic_DNA"/>
</dbReference>
<feature type="transmembrane region" description="Helical" evidence="12">
    <location>
        <begin position="140"/>
        <end position="159"/>
    </location>
</feature>
<evidence type="ECO:0000256" key="7">
    <source>
        <dbReference type="ARBA" id="ARBA00022989"/>
    </source>
</evidence>
<protein>
    <recommendedName>
        <fullName evidence="12">Elongation of fatty acids protein</fullName>
        <ecNumber evidence="12">2.3.1.-</ecNumber>
    </recommendedName>
</protein>
<comment type="subcellular location">
    <subcellularLocation>
        <location evidence="1">Membrane</location>
        <topology evidence="1">Multi-pass membrane protein</topology>
    </subcellularLocation>
</comment>
<feature type="transmembrane region" description="Helical" evidence="12">
    <location>
        <begin position="165"/>
        <end position="185"/>
    </location>
</feature>
<dbReference type="Proteomes" id="UP000318582">
    <property type="component" value="Unassembled WGS sequence"/>
</dbReference>
<dbReference type="GO" id="GO:0030148">
    <property type="term" value="P:sphingolipid biosynthetic process"/>
    <property type="evidence" value="ECO:0007669"/>
    <property type="project" value="TreeGrafter"/>
</dbReference>
<comment type="caution">
    <text evidence="13">The sequence shown here is derived from an EMBL/GenBank/DDBJ whole genome shotgun (WGS) entry which is preliminary data.</text>
</comment>
<reference evidence="13 14" key="1">
    <citation type="journal article" date="2019" name="Sci. Rep.">
        <title>Comparative genomics of chytrid fungi reveal insights into the obligate biotrophic and pathogenic lifestyle of Synchytrium endobioticum.</title>
        <authorList>
            <person name="van de Vossenberg B.T.L.H."/>
            <person name="Warris S."/>
            <person name="Nguyen H.D.T."/>
            <person name="van Gent-Pelzer M.P.E."/>
            <person name="Joly D.L."/>
            <person name="van de Geest H.C."/>
            <person name="Bonants P.J.M."/>
            <person name="Smith D.S."/>
            <person name="Levesque C.A."/>
            <person name="van der Lee T.A.J."/>
        </authorList>
    </citation>
    <scope>NUCLEOTIDE SEQUENCE [LARGE SCALE GENOMIC DNA]</scope>
    <source>
        <strain evidence="13 14">CBS 809.83</strain>
    </source>
</reference>
<dbReference type="InterPro" id="IPR030457">
    <property type="entry name" value="ELO_CS"/>
</dbReference>
<organism evidence="13 14">
    <name type="scientific">Powellomyces hirtus</name>
    <dbReference type="NCBI Taxonomy" id="109895"/>
    <lineage>
        <taxon>Eukaryota</taxon>
        <taxon>Fungi</taxon>
        <taxon>Fungi incertae sedis</taxon>
        <taxon>Chytridiomycota</taxon>
        <taxon>Chytridiomycota incertae sedis</taxon>
        <taxon>Chytridiomycetes</taxon>
        <taxon>Spizellomycetales</taxon>
        <taxon>Powellomycetaceae</taxon>
        <taxon>Powellomyces</taxon>
    </lineage>
</organism>
<keyword evidence="9 12" id="KW-0472">Membrane</keyword>
<feature type="transmembrane region" description="Helical" evidence="12">
    <location>
        <begin position="108"/>
        <end position="128"/>
    </location>
</feature>
<proteinExistence type="inferred from homology"/>
<keyword evidence="14" id="KW-1185">Reference proteome</keyword>
<dbReference type="AlphaFoldDB" id="A0A507DSV1"/>
<keyword evidence="3 12" id="KW-0444">Lipid biosynthesis</keyword>
<evidence type="ECO:0000256" key="12">
    <source>
        <dbReference type="RuleBase" id="RU361115"/>
    </source>
</evidence>
<dbReference type="InterPro" id="IPR002076">
    <property type="entry name" value="ELO_fam"/>
</dbReference>
<keyword evidence="4 12" id="KW-0808">Transferase</keyword>
<dbReference type="GO" id="GO:0009922">
    <property type="term" value="F:fatty acid elongase activity"/>
    <property type="evidence" value="ECO:0007669"/>
    <property type="project" value="UniProtKB-EC"/>
</dbReference>
<name>A0A507DSV1_9FUNG</name>
<comment type="similarity">
    <text evidence="2 12">Belongs to the ELO family.</text>
</comment>
<dbReference type="EC" id="2.3.1.-" evidence="12"/>
<evidence type="ECO:0000256" key="3">
    <source>
        <dbReference type="ARBA" id="ARBA00022516"/>
    </source>
</evidence>
<feature type="transmembrane region" description="Helical" evidence="12">
    <location>
        <begin position="231"/>
        <end position="250"/>
    </location>
</feature>
<evidence type="ECO:0000256" key="4">
    <source>
        <dbReference type="ARBA" id="ARBA00022679"/>
    </source>
</evidence>
<dbReference type="GO" id="GO:0019367">
    <property type="term" value="P:fatty acid elongation, saturated fatty acid"/>
    <property type="evidence" value="ECO:0007669"/>
    <property type="project" value="TreeGrafter"/>
</dbReference>
<feature type="transmembrane region" description="Helical" evidence="12">
    <location>
        <begin position="29"/>
        <end position="49"/>
    </location>
</feature>
<keyword evidence="7 12" id="KW-1133">Transmembrane helix</keyword>
<evidence type="ECO:0000256" key="6">
    <source>
        <dbReference type="ARBA" id="ARBA00022832"/>
    </source>
</evidence>
<dbReference type="Pfam" id="PF01151">
    <property type="entry name" value="ELO"/>
    <property type="match status" value="1"/>
</dbReference>
<dbReference type="PANTHER" id="PTHR11157:SF134">
    <property type="entry name" value="ELONGATION OF FATTY ACIDS PROTEIN 1-RELATED"/>
    <property type="match status" value="1"/>
</dbReference>
<gene>
    <name evidence="13" type="ORF">PhCBS80983_g05970</name>
</gene>
<comment type="catalytic activity">
    <reaction evidence="12">
        <text>an acyl-CoA + malonyl-CoA + H(+) = a 3-oxoacyl-CoA + CO2 + CoA</text>
        <dbReference type="Rhea" id="RHEA:50252"/>
        <dbReference type="ChEBI" id="CHEBI:15378"/>
        <dbReference type="ChEBI" id="CHEBI:16526"/>
        <dbReference type="ChEBI" id="CHEBI:57287"/>
        <dbReference type="ChEBI" id="CHEBI:57384"/>
        <dbReference type="ChEBI" id="CHEBI:58342"/>
        <dbReference type="ChEBI" id="CHEBI:90726"/>
    </reaction>
    <physiologicalReaction direction="left-to-right" evidence="12">
        <dbReference type="Rhea" id="RHEA:50253"/>
    </physiologicalReaction>
</comment>
<dbReference type="PANTHER" id="PTHR11157">
    <property type="entry name" value="FATTY ACID ACYL TRANSFERASE-RELATED"/>
    <property type="match status" value="1"/>
</dbReference>
<keyword evidence="5 12" id="KW-0812">Transmembrane</keyword>
<evidence type="ECO:0000256" key="1">
    <source>
        <dbReference type="ARBA" id="ARBA00004141"/>
    </source>
</evidence>
<keyword evidence="6 12" id="KW-0276">Fatty acid metabolism</keyword>